<evidence type="ECO:0000313" key="13">
    <source>
        <dbReference type="EMBL" id="MBE3608680.1"/>
    </source>
</evidence>
<evidence type="ECO:0000313" key="15">
    <source>
        <dbReference type="Proteomes" id="UP001318760"/>
    </source>
</evidence>
<comment type="subunit">
    <text evidence="10">Homodimer.</text>
</comment>
<sequence length="327" mass="36088">MNILITGGAGYIGSHVLKALLTQGGHKITVLDNLSKGSAEALKTLKKLGEFEFVNANLEDDLSEVFSRGKFDAIIHFAAFIEVAESVAKPLKYYLNNTANVAKILTYCDRFGVNKFIFSSTAAVYGEPEVGEVTEENQTAPINPYGMSKLMSEQIIKDFAATNKYFKYAILRYFNVAGADEEGLIGQRYPNATHLIKVAVQTALGKRESMSIFGDDYPSNDGTCVRDYIHVSDLADAHLSALEYLAQNGSEVFNVGYGHGFSVKEVIQTAKKVSGVNFLVNKAPRREGDPAILISNATKIRTKTNWKPKRENLELIIKTALEWEKKI</sequence>
<dbReference type="PANTHER" id="PTHR43725:SF53">
    <property type="entry name" value="UDP-ARABINOSE 4-EPIMERASE 1"/>
    <property type="match status" value="1"/>
</dbReference>
<protein>
    <recommendedName>
        <fullName evidence="6 10">UDP-glucose 4-epimerase</fullName>
        <ecNumber evidence="5 10">5.1.3.2</ecNumber>
    </recommendedName>
</protein>
<evidence type="ECO:0000256" key="8">
    <source>
        <dbReference type="ARBA" id="ARBA00023235"/>
    </source>
</evidence>
<comment type="caution">
    <text evidence="13">The sequence shown here is derived from an EMBL/GenBank/DDBJ whole genome shotgun (WGS) entry which is preliminary data.</text>
</comment>
<evidence type="ECO:0000256" key="5">
    <source>
        <dbReference type="ARBA" id="ARBA00013189"/>
    </source>
</evidence>
<dbReference type="InterPro" id="IPR036291">
    <property type="entry name" value="NAD(P)-bd_dom_sf"/>
</dbReference>
<dbReference type="GO" id="GO:0003978">
    <property type="term" value="F:UDP-glucose 4-epimerase activity"/>
    <property type="evidence" value="ECO:0007669"/>
    <property type="project" value="UniProtKB-UniRule"/>
</dbReference>
<dbReference type="EC" id="5.1.3.2" evidence="5 10"/>
<dbReference type="EMBL" id="JADBHS010000013">
    <property type="protein sequence ID" value="MBE2986890.1"/>
    <property type="molecule type" value="Genomic_DNA"/>
</dbReference>
<dbReference type="RefSeq" id="WP_170016971.1">
    <property type="nucleotide sequence ID" value="NZ_CP012545.1"/>
</dbReference>
<feature type="domain" description="NAD-dependent epimerase/dehydratase" evidence="11">
    <location>
        <begin position="3"/>
        <end position="256"/>
    </location>
</feature>
<dbReference type="EMBL" id="LIWG01000011">
    <property type="protein sequence ID" value="MBE3608680.1"/>
    <property type="molecule type" value="Genomic_DNA"/>
</dbReference>
<evidence type="ECO:0000256" key="10">
    <source>
        <dbReference type="RuleBase" id="RU366046"/>
    </source>
</evidence>
<dbReference type="AlphaFoldDB" id="A0AAW3ZYX3"/>
<evidence type="ECO:0000256" key="6">
    <source>
        <dbReference type="ARBA" id="ARBA00018569"/>
    </source>
</evidence>
<name>A0AAW3ZYX3_9BACT</name>
<evidence type="ECO:0000256" key="9">
    <source>
        <dbReference type="ARBA" id="ARBA00023277"/>
    </source>
</evidence>
<dbReference type="Gene3D" id="3.90.25.10">
    <property type="entry name" value="UDP-galactose 4-epimerase, domain 1"/>
    <property type="match status" value="1"/>
</dbReference>
<gene>
    <name evidence="13" type="primary">galE</name>
    <name evidence="12" type="ORF">CCAL12919_07130</name>
    <name evidence="13" type="ORF">CCAL9337_08110</name>
</gene>
<evidence type="ECO:0000313" key="12">
    <source>
        <dbReference type="EMBL" id="MBE2986890.1"/>
    </source>
</evidence>
<evidence type="ECO:0000256" key="7">
    <source>
        <dbReference type="ARBA" id="ARBA00023027"/>
    </source>
</evidence>
<dbReference type="Proteomes" id="UP000650616">
    <property type="component" value="Unassembled WGS sequence"/>
</dbReference>
<dbReference type="PANTHER" id="PTHR43725">
    <property type="entry name" value="UDP-GLUCOSE 4-EPIMERASE"/>
    <property type="match status" value="1"/>
</dbReference>
<keyword evidence="9 10" id="KW-0119">Carbohydrate metabolism</keyword>
<evidence type="ECO:0000313" key="14">
    <source>
        <dbReference type="Proteomes" id="UP000650616"/>
    </source>
</evidence>
<reference evidence="12 15" key="2">
    <citation type="submission" date="2020-10" db="EMBL/GenBank/DDBJ databases">
        <title>Campylobacter californiensis sp. nov. isolated from cattle and feral swine in California.</title>
        <authorList>
            <person name="Miller W.G."/>
        </authorList>
    </citation>
    <scope>NUCLEOTIDE SEQUENCE [LARGE SCALE GENOMIC DNA]</scope>
    <source>
        <strain evidence="12 15">RM12919</strain>
    </source>
</reference>
<dbReference type="Pfam" id="PF01370">
    <property type="entry name" value="Epimerase"/>
    <property type="match status" value="1"/>
</dbReference>
<evidence type="ECO:0000256" key="4">
    <source>
        <dbReference type="ARBA" id="ARBA00007637"/>
    </source>
</evidence>
<comment type="similarity">
    <text evidence="4 10">Belongs to the NAD(P)-dependent epimerase/dehydratase family.</text>
</comment>
<dbReference type="InterPro" id="IPR005886">
    <property type="entry name" value="UDP_G4E"/>
</dbReference>
<evidence type="ECO:0000256" key="3">
    <source>
        <dbReference type="ARBA" id="ARBA00004947"/>
    </source>
</evidence>
<proteinExistence type="inferred from homology"/>
<organism evidence="13 14">
    <name type="scientific">Campylobacter californiensis</name>
    <dbReference type="NCBI Taxonomy" id="1032243"/>
    <lineage>
        <taxon>Bacteria</taxon>
        <taxon>Pseudomonadati</taxon>
        <taxon>Campylobacterota</taxon>
        <taxon>Epsilonproteobacteria</taxon>
        <taxon>Campylobacterales</taxon>
        <taxon>Campylobacteraceae</taxon>
        <taxon>Campylobacter</taxon>
    </lineage>
</organism>
<dbReference type="SUPFAM" id="SSF51735">
    <property type="entry name" value="NAD(P)-binding Rossmann-fold domains"/>
    <property type="match status" value="1"/>
</dbReference>
<dbReference type="InterPro" id="IPR001509">
    <property type="entry name" value="Epimerase_deHydtase"/>
</dbReference>
<dbReference type="CDD" id="cd05247">
    <property type="entry name" value="UDP_G4E_1_SDR_e"/>
    <property type="match status" value="1"/>
</dbReference>
<evidence type="ECO:0000256" key="2">
    <source>
        <dbReference type="ARBA" id="ARBA00001911"/>
    </source>
</evidence>
<dbReference type="GO" id="GO:0033499">
    <property type="term" value="P:galactose catabolic process via UDP-galactose, Leloir pathway"/>
    <property type="evidence" value="ECO:0007669"/>
    <property type="project" value="TreeGrafter"/>
</dbReference>
<dbReference type="Proteomes" id="UP001318760">
    <property type="component" value="Unassembled WGS sequence"/>
</dbReference>
<evidence type="ECO:0000259" key="11">
    <source>
        <dbReference type="Pfam" id="PF01370"/>
    </source>
</evidence>
<accession>A0AAW3ZYX3</accession>
<comment type="pathway">
    <text evidence="3 10">Carbohydrate metabolism; galactose metabolism.</text>
</comment>
<comment type="cofactor">
    <cofactor evidence="2 10">
        <name>NAD(+)</name>
        <dbReference type="ChEBI" id="CHEBI:57540"/>
    </cofactor>
</comment>
<dbReference type="Gene3D" id="3.40.50.720">
    <property type="entry name" value="NAD(P)-binding Rossmann-like Domain"/>
    <property type="match status" value="1"/>
</dbReference>
<comment type="catalytic activity">
    <reaction evidence="1 10">
        <text>UDP-alpha-D-glucose = UDP-alpha-D-galactose</text>
        <dbReference type="Rhea" id="RHEA:22168"/>
        <dbReference type="ChEBI" id="CHEBI:58885"/>
        <dbReference type="ChEBI" id="CHEBI:66914"/>
        <dbReference type="EC" id="5.1.3.2"/>
    </reaction>
</comment>
<keyword evidence="7 10" id="KW-0520">NAD</keyword>
<dbReference type="NCBIfam" id="TIGR01179">
    <property type="entry name" value="galE"/>
    <property type="match status" value="1"/>
</dbReference>
<evidence type="ECO:0000256" key="1">
    <source>
        <dbReference type="ARBA" id="ARBA00000083"/>
    </source>
</evidence>
<keyword evidence="8 10" id="KW-0413">Isomerase</keyword>
<keyword evidence="14" id="KW-1185">Reference proteome</keyword>
<reference evidence="13 14" key="1">
    <citation type="submission" date="2015-08" db="EMBL/GenBank/DDBJ databases">
        <title>Comparative genomics of the Campylobacter concisus group.</title>
        <authorList>
            <person name="Yee E."/>
            <person name="Chapman M.H."/>
            <person name="Huynh S."/>
            <person name="Bono J.L."/>
            <person name="On S.L."/>
            <person name="St Leger J."/>
            <person name="Foster G."/>
            <person name="Parker C.T."/>
            <person name="Miller W.G."/>
        </authorList>
    </citation>
    <scope>NUCLEOTIDE SEQUENCE [LARGE SCALE GENOMIC DNA]</scope>
    <source>
        <strain evidence="13 14">RM9337</strain>
    </source>
</reference>